<evidence type="ECO:0000256" key="3">
    <source>
        <dbReference type="PROSITE-ProRule" id="PRU00221"/>
    </source>
</evidence>
<evidence type="ECO:0000256" key="2">
    <source>
        <dbReference type="ARBA" id="ARBA00022737"/>
    </source>
</evidence>
<proteinExistence type="predicted"/>
<protein>
    <submittedName>
        <fullName evidence="4">Uncharacterized protein</fullName>
    </submittedName>
</protein>
<gene>
    <name evidence="4" type="ORF">BO71DRAFT_148833</name>
</gene>
<dbReference type="InterPro" id="IPR036322">
    <property type="entry name" value="WD40_repeat_dom_sf"/>
</dbReference>
<evidence type="ECO:0000256" key="1">
    <source>
        <dbReference type="ARBA" id="ARBA00022574"/>
    </source>
</evidence>
<dbReference type="OrthoDB" id="972532at2759"/>
<dbReference type="GO" id="GO:0043161">
    <property type="term" value="P:proteasome-mediated ubiquitin-dependent protein catabolic process"/>
    <property type="evidence" value="ECO:0007669"/>
    <property type="project" value="TreeGrafter"/>
</dbReference>
<dbReference type="InterPro" id="IPR001680">
    <property type="entry name" value="WD40_rpt"/>
</dbReference>
<dbReference type="EMBL" id="KZ825829">
    <property type="protein sequence ID" value="PYH97043.1"/>
    <property type="molecule type" value="Genomic_DNA"/>
</dbReference>
<dbReference type="InterPro" id="IPR015943">
    <property type="entry name" value="WD40/YVTN_repeat-like_dom_sf"/>
</dbReference>
<name>A0A319E002_9EURO</name>
<dbReference type="Gene3D" id="2.130.10.10">
    <property type="entry name" value="YVTN repeat-like/Quinoprotein amine dehydrogenase"/>
    <property type="match status" value="1"/>
</dbReference>
<dbReference type="InterPro" id="IPR051350">
    <property type="entry name" value="WD_repeat-ST_regulator"/>
</dbReference>
<reference evidence="4 5" key="1">
    <citation type="submission" date="2018-02" db="EMBL/GenBank/DDBJ databases">
        <title>The genomes of Aspergillus section Nigri reveals drivers in fungal speciation.</title>
        <authorList>
            <consortium name="DOE Joint Genome Institute"/>
            <person name="Vesth T.C."/>
            <person name="Nybo J."/>
            <person name="Theobald S."/>
            <person name="Brandl J."/>
            <person name="Frisvad J.C."/>
            <person name="Nielsen K.F."/>
            <person name="Lyhne E.K."/>
            <person name="Kogle M.E."/>
            <person name="Kuo A."/>
            <person name="Riley R."/>
            <person name="Clum A."/>
            <person name="Nolan M."/>
            <person name="Lipzen A."/>
            <person name="Salamov A."/>
            <person name="Henrissat B."/>
            <person name="Wiebenga A."/>
            <person name="De vries R.P."/>
            <person name="Grigoriev I.V."/>
            <person name="Mortensen U.H."/>
            <person name="Andersen M.R."/>
            <person name="Baker S.E."/>
        </authorList>
    </citation>
    <scope>NUCLEOTIDE SEQUENCE [LARGE SCALE GENOMIC DNA]</scope>
    <source>
        <strain evidence="4 5">CBS 707.79</strain>
    </source>
</reference>
<keyword evidence="5" id="KW-1185">Reference proteome</keyword>
<evidence type="ECO:0000313" key="4">
    <source>
        <dbReference type="EMBL" id="PYH97043.1"/>
    </source>
</evidence>
<evidence type="ECO:0000313" key="5">
    <source>
        <dbReference type="Proteomes" id="UP000247810"/>
    </source>
</evidence>
<organism evidence="4 5">
    <name type="scientific">Aspergillus ellipticus CBS 707.79</name>
    <dbReference type="NCBI Taxonomy" id="1448320"/>
    <lineage>
        <taxon>Eukaryota</taxon>
        <taxon>Fungi</taxon>
        <taxon>Dikarya</taxon>
        <taxon>Ascomycota</taxon>
        <taxon>Pezizomycotina</taxon>
        <taxon>Eurotiomycetes</taxon>
        <taxon>Eurotiomycetidae</taxon>
        <taxon>Eurotiales</taxon>
        <taxon>Aspergillaceae</taxon>
        <taxon>Aspergillus</taxon>
        <taxon>Aspergillus subgen. Circumdati</taxon>
    </lineage>
</organism>
<dbReference type="GO" id="GO:0034657">
    <property type="term" value="C:GID complex"/>
    <property type="evidence" value="ECO:0007669"/>
    <property type="project" value="TreeGrafter"/>
</dbReference>
<dbReference type="PROSITE" id="PS50082">
    <property type="entry name" value="WD_REPEATS_2"/>
    <property type="match status" value="1"/>
</dbReference>
<dbReference type="AlphaFoldDB" id="A0A319E002"/>
<dbReference type="PANTHER" id="PTHR22838:SF0">
    <property type="entry name" value="WD REPEAT-CONTAINING PROTEIN 26"/>
    <property type="match status" value="1"/>
</dbReference>
<dbReference type="PANTHER" id="PTHR22838">
    <property type="entry name" value="WD REPEAT PROTEIN 26-RELATED"/>
    <property type="match status" value="1"/>
</dbReference>
<feature type="repeat" description="WD" evidence="3">
    <location>
        <begin position="70"/>
        <end position="100"/>
    </location>
</feature>
<dbReference type="VEuPathDB" id="FungiDB:BO71DRAFT_148833"/>
<keyword evidence="2" id="KW-0677">Repeat</keyword>
<accession>A0A319E002</accession>
<dbReference type="SUPFAM" id="SSF50978">
    <property type="entry name" value="WD40 repeat-like"/>
    <property type="match status" value="1"/>
</dbReference>
<keyword evidence="1 3" id="KW-0853">WD repeat</keyword>
<sequence>MITRSLSQSMRTMLCCFRGHHREHYVINSDLLGVQESLIVNSSKDSRIYIWDRANGALLDILDELESGCVNSISVNPAGPNMFVSTGDDKTTRVWIVQQS</sequence>
<dbReference type="Proteomes" id="UP000247810">
    <property type="component" value="Unassembled WGS sequence"/>
</dbReference>
<dbReference type="SMART" id="SM00320">
    <property type="entry name" value="WD40"/>
    <property type="match status" value="2"/>
</dbReference>
<dbReference type="STRING" id="1448320.A0A319E002"/>
<dbReference type="Pfam" id="PF00400">
    <property type="entry name" value="WD40"/>
    <property type="match status" value="1"/>
</dbReference>